<dbReference type="Pfam" id="PF13406">
    <property type="entry name" value="SLT_2"/>
    <property type="match status" value="1"/>
</dbReference>
<dbReference type="SUPFAM" id="SSF53955">
    <property type="entry name" value="Lysozyme-like"/>
    <property type="match status" value="1"/>
</dbReference>
<dbReference type="Proteomes" id="UP000562395">
    <property type="component" value="Unassembled WGS sequence"/>
</dbReference>
<feature type="signal peptide" evidence="1">
    <location>
        <begin position="1"/>
        <end position="28"/>
    </location>
</feature>
<keyword evidence="4" id="KW-1185">Reference proteome</keyword>
<proteinExistence type="predicted"/>
<dbReference type="PANTHER" id="PTHR30163">
    <property type="entry name" value="MEMBRANE-BOUND LYTIC MUREIN TRANSGLYCOSYLASE B"/>
    <property type="match status" value="1"/>
</dbReference>
<protein>
    <submittedName>
        <fullName evidence="3">Lytic murein transglycosylase</fullName>
    </submittedName>
</protein>
<keyword evidence="1" id="KW-0732">Signal</keyword>
<dbReference type="InterPro" id="IPR031304">
    <property type="entry name" value="SLT_2"/>
</dbReference>
<dbReference type="EMBL" id="JACICY010000005">
    <property type="protein sequence ID" value="MBB3861184.1"/>
    <property type="molecule type" value="Genomic_DNA"/>
</dbReference>
<sequence>MIFSKCITFFRAAMVGVLALGLAGPAVGQATGEEAGFQQYLQLLAARARGEGVRESTISQVMAGLTLNARVIQLDRAQPGSSSGPIAAFEPYRRKHIDASRIARGKRQYVAAAGQIAGIERRYGVPGKILLGIWGHETDYGGYTGDFDLPRSLASLAYEGRRRDLFADEFIATMKMVDRGVPRSKLVGSWAGAFGNPQFLPSVYLRVAQDGDGDGFADIWTNRTDTLASIANYFRDAGWRTGEPWGVAVNVPDSLDRSALTTKLVSPRCPRVFDRHTGWKSMAEWRALGIVPQSGSWPADDVMASLLEPDGRGRTAYLLTGNYRVILDYNCSNFYALSVGLLADEISR</sequence>
<dbReference type="InterPro" id="IPR023346">
    <property type="entry name" value="Lysozyme-like_dom_sf"/>
</dbReference>
<dbReference type="InterPro" id="IPR043426">
    <property type="entry name" value="MltB-like"/>
</dbReference>
<evidence type="ECO:0000313" key="3">
    <source>
        <dbReference type="EMBL" id="MBB3861184.1"/>
    </source>
</evidence>
<gene>
    <name evidence="3" type="ORF">GGQ88_002456</name>
</gene>
<evidence type="ECO:0000256" key="1">
    <source>
        <dbReference type="SAM" id="SignalP"/>
    </source>
</evidence>
<name>A0A7W6EWT8_9SPHN</name>
<dbReference type="AlphaFoldDB" id="A0A7W6EWT8"/>
<comment type="caution">
    <text evidence="3">The sequence shown here is derived from an EMBL/GenBank/DDBJ whole genome shotgun (WGS) entry which is preliminary data.</text>
</comment>
<dbReference type="GO" id="GO:0008933">
    <property type="term" value="F:peptidoglycan lytic transglycosylase activity"/>
    <property type="evidence" value="ECO:0007669"/>
    <property type="project" value="TreeGrafter"/>
</dbReference>
<accession>A0A7W6EWT8</accession>
<feature type="domain" description="Transglycosylase SLT" evidence="2">
    <location>
        <begin position="37"/>
        <end position="344"/>
    </location>
</feature>
<dbReference type="PANTHER" id="PTHR30163:SF8">
    <property type="entry name" value="LYTIC MUREIN TRANSGLYCOSYLASE"/>
    <property type="match status" value="1"/>
</dbReference>
<evidence type="ECO:0000259" key="2">
    <source>
        <dbReference type="Pfam" id="PF13406"/>
    </source>
</evidence>
<evidence type="ECO:0000313" key="4">
    <source>
        <dbReference type="Proteomes" id="UP000562395"/>
    </source>
</evidence>
<dbReference type="InterPro" id="IPR011970">
    <property type="entry name" value="MltB_2"/>
</dbReference>
<organism evidence="3 4">
    <name type="scientific">Novosphingobium hassiacum</name>
    <dbReference type="NCBI Taxonomy" id="173676"/>
    <lineage>
        <taxon>Bacteria</taxon>
        <taxon>Pseudomonadati</taxon>
        <taxon>Pseudomonadota</taxon>
        <taxon>Alphaproteobacteria</taxon>
        <taxon>Sphingomonadales</taxon>
        <taxon>Sphingomonadaceae</taxon>
        <taxon>Novosphingobium</taxon>
    </lineage>
</organism>
<dbReference type="GO" id="GO:0009253">
    <property type="term" value="P:peptidoglycan catabolic process"/>
    <property type="evidence" value="ECO:0007669"/>
    <property type="project" value="TreeGrafter"/>
</dbReference>
<dbReference type="Gene3D" id="1.10.530.10">
    <property type="match status" value="1"/>
</dbReference>
<dbReference type="NCBIfam" id="TIGR02283">
    <property type="entry name" value="MltB_2"/>
    <property type="match status" value="1"/>
</dbReference>
<dbReference type="RefSeq" id="WP_183613561.1">
    <property type="nucleotide sequence ID" value="NZ_JACICY010000005.1"/>
</dbReference>
<reference evidence="3 4" key="1">
    <citation type="submission" date="2020-08" db="EMBL/GenBank/DDBJ databases">
        <title>Genomic Encyclopedia of Type Strains, Phase IV (KMG-IV): sequencing the most valuable type-strain genomes for metagenomic binning, comparative biology and taxonomic classification.</title>
        <authorList>
            <person name="Goeker M."/>
        </authorList>
    </citation>
    <scope>NUCLEOTIDE SEQUENCE [LARGE SCALE GENOMIC DNA]</scope>
    <source>
        <strain evidence="3 4">DSM 14552</strain>
    </source>
</reference>
<feature type="chain" id="PRO_5030826488" evidence="1">
    <location>
        <begin position="29"/>
        <end position="348"/>
    </location>
</feature>
<dbReference type="Gene3D" id="1.10.8.350">
    <property type="entry name" value="Bacterial muramidase"/>
    <property type="match status" value="1"/>
</dbReference>